<proteinExistence type="predicted"/>
<dbReference type="RefSeq" id="XP_013236782.1">
    <property type="nucleotide sequence ID" value="XM_013381328.1"/>
</dbReference>
<dbReference type="AlphaFoldDB" id="A0A098VN43"/>
<evidence type="ECO:0000313" key="1">
    <source>
        <dbReference type="EMBL" id="KGG50355.1"/>
    </source>
</evidence>
<dbReference type="EMBL" id="JMKJ01000585">
    <property type="protein sequence ID" value="KGG50355.1"/>
    <property type="molecule type" value="Genomic_DNA"/>
</dbReference>
<dbReference type="VEuPathDB" id="MicrosporidiaDB:DI09_75p150"/>
<name>A0A098VN43_9MICR</name>
<keyword evidence="2" id="KW-1185">Reference proteome</keyword>
<accession>A0A098VN43</accession>
<reference evidence="1 2" key="1">
    <citation type="submission" date="2014-04" db="EMBL/GenBank/DDBJ databases">
        <title>A new species of microsporidia sheds light on the evolution of extreme parasitism.</title>
        <authorList>
            <person name="Haag K.L."/>
            <person name="James T.Y."/>
            <person name="Larsson R."/>
            <person name="Schaer T.M."/>
            <person name="Refardt D."/>
            <person name="Pombert J.-F."/>
            <person name="Ebert D."/>
        </authorList>
    </citation>
    <scope>NUCLEOTIDE SEQUENCE [LARGE SCALE GENOMIC DNA]</scope>
    <source>
        <strain evidence="1 2">UGP3</strain>
        <tissue evidence="1">Spores</tissue>
    </source>
</reference>
<dbReference type="HOGENOM" id="CLU_2146471_0_0_1"/>
<comment type="caution">
    <text evidence="1">The sequence shown here is derived from an EMBL/GenBank/DDBJ whole genome shotgun (WGS) entry which is preliminary data.</text>
</comment>
<dbReference type="GeneID" id="25260762"/>
<dbReference type="Proteomes" id="UP000029725">
    <property type="component" value="Unassembled WGS sequence"/>
</dbReference>
<sequence length="112" mass="12423">MGVITYRVYMKNGRIQTSRRNGIVNPLHTHNGNVPSGGIGAFWPIIKALQKAHAKITSAIKWVHERVRSHEYEPPLFSISILRASLVSNGRPVIQINTPVKGLILKLCKSSS</sequence>
<evidence type="ECO:0000313" key="2">
    <source>
        <dbReference type="Proteomes" id="UP000029725"/>
    </source>
</evidence>
<gene>
    <name evidence="1" type="ORF">DI09_75p150</name>
</gene>
<organism evidence="1 2">
    <name type="scientific">Mitosporidium daphniae</name>
    <dbReference type="NCBI Taxonomy" id="1485682"/>
    <lineage>
        <taxon>Eukaryota</taxon>
        <taxon>Fungi</taxon>
        <taxon>Fungi incertae sedis</taxon>
        <taxon>Microsporidia</taxon>
        <taxon>Mitosporidium</taxon>
    </lineage>
</organism>
<protein>
    <submittedName>
        <fullName evidence="1">Uncharacterized protein</fullName>
    </submittedName>
</protein>